<evidence type="ECO:0000256" key="1">
    <source>
        <dbReference type="SAM" id="Phobius"/>
    </source>
</evidence>
<evidence type="ECO:0000313" key="2">
    <source>
        <dbReference type="EMBL" id="KAF8407755.1"/>
    </source>
</evidence>
<organism evidence="2 3">
    <name type="scientific">Tetracentron sinense</name>
    <name type="common">Spur-leaf</name>
    <dbReference type="NCBI Taxonomy" id="13715"/>
    <lineage>
        <taxon>Eukaryota</taxon>
        <taxon>Viridiplantae</taxon>
        <taxon>Streptophyta</taxon>
        <taxon>Embryophyta</taxon>
        <taxon>Tracheophyta</taxon>
        <taxon>Spermatophyta</taxon>
        <taxon>Magnoliopsida</taxon>
        <taxon>Trochodendrales</taxon>
        <taxon>Trochodendraceae</taxon>
        <taxon>Tetracentron</taxon>
    </lineage>
</organism>
<sequence length="281" mass="31441">MSTVTESRDSALSASIQLVSMAFGLHFLVLFLRLVNPWLTPPRDLPWCALVYHGLGIVCLFCSKYRDPGPSPGSLPYQYQVSDLIRDLAIHTQLAALTIRIFYSNALATLLEIVGLLLIYFFCHVRDLETPKRSQVRPAHVKQPIPNTVIETTVDHEIDIYGGIGQFEAEGFRGYVADSLMQELPNSQSASSGSEAIVKKLDLIIKGLEMLADTFKDANHKSVINKEELYAQVMQIDGIDPDLKLRMFDYIVAHDIGKAFLAVPHGERKDWLLMKIIEGVI</sequence>
<keyword evidence="1" id="KW-1133">Transmembrane helix</keyword>
<accession>A0A834ZLR0</accession>
<feature type="transmembrane region" description="Helical" evidence="1">
    <location>
        <begin position="101"/>
        <end position="123"/>
    </location>
</feature>
<gene>
    <name evidence="2" type="ORF">HHK36_006891</name>
</gene>
<keyword evidence="1" id="KW-0472">Membrane</keyword>
<dbReference type="Proteomes" id="UP000655225">
    <property type="component" value="Unassembled WGS sequence"/>
</dbReference>
<evidence type="ECO:0000313" key="3">
    <source>
        <dbReference type="Proteomes" id="UP000655225"/>
    </source>
</evidence>
<feature type="transmembrane region" description="Helical" evidence="1">
    <location>
        <begin position="12"/>
        <end position="35"/>
    </location>
</feature>
<protein>
    <submittedName>
        <fullName evidence="2">Uncharacterized protein</fullName>
    </submittedName>
</protein>
<reference evidence="2 3" key="1">
    <citation type="submission" date="2020-04" db="EMBL/GenBank/DDBJ databases">
        <title>Plant Genome Project.</title>
        <authorList>
            <person name="Zhang R.-G."/>
        </authorList>
    </citation>
    <scope>NUCLEOTIDE SEQUENCE [LARGE SCALE GENOMIC DNA]</scope>
    <source>
        <strain evidence="2">YNK0</strain>
        <tissue evidence="2">Leaf</tissue>
    </source>
</reference>
<dbReference type="EMBL" id="JABCRI010000004">
    <property type="protein sequence ID" value="KAF8407755.1"/>
    <property type="molecule type" value="Genomic_DNA"/>
</dbReference>
<keyword evidence="3" id="KW-1185">Reference proteome</keyword>
<dbReference type="AlphaFoldDB" id="A0A834ZLR0"/>
<keyword evidence="1" id="KW-0812">Transmembrane</keyword>
<name>A0A834ZLR0_TETSI</name>
<proteinExistence type="predicted"/>
<comment type="caution">
    <text evidence="2">The sequence shown here is derived from an EMBL/GenBank/DDBJ whole genome shotgun (WGS) entry which is preliminary data.</text>
</comment>